<dbReference type="Proteomes" id="UP000015103">
    <property type="component" value="Unassembled WGS sequence"/>
</dbReference>
<protein>
    <submittedName>
        <fullName evidence="1">Uncharacterized protein</fullName>
    </submittedName>
</protein>
<dbReference type="AlphaFoldDB" id="T1I4X7"/>
<evidence type="ECO:0000313" key="1">
    <source>
        <dbReference type="EnsemblMetazoa" id="RPRC011346-PA"/>
    </source>
</evidence>
<evidence type="ECO:0000313" key="2">
    <source>
        <dbReference type="Proteomes" id="UP000015103"/>
    </source>
</evidence>
<organism evidence="1 2">
    <name type="scientific">Rhodnius prolixus</name>
    <name type="common">Triatomid bug</name>
    <dbReference type="NCBI Taxonomy" id="13249"/>
    <lineage>
        <taxon>Eukaryota</taxon>
        <taxon>Metazoa</taxon>
        <taxon>Ecdysozoa</taxon>
        <taxon>Arthropoda</taxon>
        <taxon>Hexapoda</taxon>
        <taxon>Insecta</taxon>
        <taxon>Pterygota</taxon>
        <taxon>Neoptera</taxon>
        <taxon>Paraneoptera</taxon>
        <taxon>Hemiptera</taxon>
        <taxon>Heteroptera</taxon>
        <taxon>Panheteroptera</taxon>
        <taxon>Cimicomorpha</taxon>
        <taxon>Reduviidae</taxon>
        <taxon>Triatominae</taxon>
        <taxon>Rhodnius</taxon>
    </lineage>
</organism>
<dbReference type="HOGENOM" id="CLU_1590573_0_0_1"/>
<proteinExistence type="predicted"/>
<reference evidence="1" key="1">
    <citation type="submission" date="2015-05" db="UniProtKB">
        <authorList>
            <consortium name="EnsemblMetazoa"/>
        </authorList>
    </citation>
    <scope>IDENTIFICATION</scope>
</reference>
<sequence length="168" mass="18694">MYTIETKSRTETRMVLFDLNRWYAEQMPSSIEETSVVLTRTGVVRALLDLSVLPASQLITVKILQDSVEAYTNPAMDSAYGHVSVEFIGLTVEGILQAEKLGAQRQWLRNSELIGPQSLIHPQQLYKACLSSGLSAVYVDYFDFDSPTVVSHFSLLSSLPVPPLQAEQ</sequence>
<name>T1I4X7_RHOPR</name>
<accession>T1I4X7</accession>
<dbReference type="STRING" id="13249.T1I4X7"/>
<dbReference type="InParanoid" id="T1I4X7"/>
<keyword evidence="2" id="KW-1185">Reference proteome</keyword>
<dbReference type="VEuPathDB" id="VectorBase:RPRC011346"/>
<dbReference type="EMBL" id="ACPB03011499">
    <property type="status" value="NOT_ANNOTATED_CDS"/>
    <property type="molecule type" value="Genomic_DNA"/>
</dbReference>
<dbReference type="EnsemblMetazoa" id="RPRC011346-RA">
    <property type="protein sequence ID" value="RPRC011346-PA"/>
    <property type="gene ID" value="RPRC011346"/>
</dbReference>